<dbReference type="Proteomes" id="UP000265703">
    <property type="component" value="Unassembled WGS sequence"/>
</dbReference>
<evidence type="ECO:0000313" key="2">
    <source>
        <dbReference type="EMBL" id="RIA95392.1"/>
    </source>
</evidence>
<dbReference type="EMBL" id="QKYT01000062">
    <property type="protein sequence ID" value="RIA95392.1"/>
    <property type="molecule type" value="Genomic_DNA"/>
</dbReference>
<name>A0A397TBX6_9GLOM</name>
<organism evidence="2 3">
    <name type="scientific">Glomus cerebriforme</name>
    <dbReference type="NCBI Taxonomy" id="658196"/>
    <lineage>
        <taxon>Eukaryota</taxon>
        <taxon>Fungi</taxon>
        <taxon>Fungi incertae sedis</taxon>
        <taxon>Mucoromycota</taxon>
        <taxon>Glomeromycotina</taxon>
        <taxon>Glomeromycetes</taxon>
        <taxon>Glomerales</taxon>
        <taxon>Glomeraceae</taxon>
        <taxon>Glomus</taxon>
    </lineage>
</organism>
<accession>A0A397TBX6</accession>
<dbReference type="AlphaFoldDB" id="A0A397TBX6"/>
<feature type="coiled-coil region" evidence="1">
    <location>
        <begin position="47"/>
        <end position="109"/>
    </location>
</feature>
<dbReference type="OrthoDB" id="2306457at2759"/>
<keyword evidence="1" id="KW-0175">Coiled coil</keyword>
<gene>
    <name evidence="2" type="ORF">C1645_734109</name>
</gene>
<proteinExistence type="predicted"/>
<dbReference type="STRING" id="658196.A0A397TBX6"/>
<protein>
    <submittedName>
        <fullName evidence="2">Uncharacterized protein</fullName>
    </submittedName>
</protein>
<evidence type="ECO:0000256" key="1">
    <source>
        <dbReference type="SAM" id="Coils"/>
    </source>
</evidence>
<reference evidence="2 3" key="1">
    <citation type="submission" date="2018-06" db="EMBL/GenBank/DDBJ databases">
        <title>Comparative genomics reveals the genomic features of Rhizophagus irregularis, R. cerebriforme, R. diaphanum and Gigaspora rosea, and their symbiotic lifestyle signature.</title>
        <authorList>
            <person name="Morin E."/>
            <person name="San Clemente H."/>
            <person name="Chen E.C.H."/>
            <person name="De La Providencia I."/>
            <person name="Hainaut M."/>
            <person name="Kuo A."/>
            <person name="Kohler A."/>
            <person name="Murat C."/>
            <person name="Tang N."/>
            <person name="Roy S."/>
            <person name="Loubradou J."/>
            <person name="Henrissat B."/>
            <person name="Grigoriev I.V."/>
            <person name="Corradi N."/>
            <person name="Roux C."/>
            <person name="Martin F.M."/>
        </authorList>
    </citation>
    <scope>NUCLEOTIDE SEQUENCE [LARGE SCALE GENOMIC DNA]</scope>
    <source>
        <strain evidence="2 3">DAOM 227022</strain>
    </source>
</reference>
<sequence>MGRYQKWYQNSNLELRIKLTQEETITIRNKKKIHKLTNDLERCELYIKYLEKNLISRENEIDKLKAEYCSTLHNLKKYQDHLELKEEALVAQDNQIILLEDTIEKLKSQILKISHFQNNSNKPSEEEHQENMAIPDILRNVGTALDQVESYINGDTSFDPRNILNGIRISITTIREHMERHIQDAINLQGQLNTAYNLLNNANGQINNFINDMANVRNECLRRAQLLTLTYNNEANEHHRWWQIAQERQINAVAGFNAQARANKMIGKMTGRFHPVPVQNPYNGNNAINNEAEFLNWLQGKYQEVMVGTGRDTLRALGNERFTAMDTADTYEKRIKPYTLGIPYADVSPYLYEHMPQYMEMRLRQTAPANLDAFFRNLCTI</sequence>
<comment type="caution">
    <text evidence="2">The sequence shown here is derived from an EMBL/GenBank/DDBJ whole genome shotgun (WGS) entry which is preliminary data.</text>
</comment>
<evidence type="ECO:0000313" key="3">
    <source>
        <dbReference type="Proteomes" id="UP000265703"/>
    </source>
</evidence>
<keyword evidence="3" id="KW-1185">Reference proteome</keyword>